<feature type="non-terminal residue" evidence="1">
    <location>
        <position position="77"/>
    </location>
</feature>
<evidence type="ECO:0000313" key="1">
    <source>
        <dbReference type="EMBL" id="AKQ02048.1"/>
    </source>
</evidence>
<sequence length="77" mass="8000">MIQISHLPDGGAAASMNHADLSRGQLDVSVGTFFGDQLDARSGAPSQLPTLARFELHIVNNRAQGDGLDGKAIAGEN</sequence>
<organism evidence="1">
    <name type="scientific">uncultured Acidobacteria bacterium Rifle_16ft_4_minimus_33611</name>
    <dbReference type="NCBI Taxonomy" id="1665085"/>
    <lineage>
        <taxon>Bacteria</taxon>
        <taxon>Pseudomonadati</taxon>
        <taxon>Acidobacteriota</taxon>
        <taxon>environmental samples</taxon>
    </lineage>
</organism>
<accession>A0A0H4T326</accession>
<proteinExistence type="predicted"/>
<protein>
    <submittedName>
        <fullName evidence="1">Uncharacterized protein</fullName>
    </submittedName>
</protein>
<reference evidence="1" key="1">
    <citation type="journal article" date="2015" name="ISME J.">
        <title>Aquifer environment selects for microbial species cohorts in sediment and groundwater.</title>
        <authorList>
            <person name="Hug L.A."/>
            <person name="Thomas B.C."/>
            <person name="Brown C.T."/>
            <person name="Frischkorn K.R."/>
            <person name="Williams K.H."/>
            <person name="Tringe S.G."/>
            <person name="Banfield J.F."/>
        </authorList>
    </citation>
    <scope>NUCLEOTIDE SEQUENCE</scope>
</reference>
<dbReference type="EMBL" id="KT006990">
    <property type="protein sequence ID" value="AKQ02048.1"/>
    <property type="molecule type" value="Genomic_DNA"/>
</dbReference>
<name>A0A0H4T326_9BACT</name>
<dbReference type="AlphaFoldDB" id="A0A0H4T326"/>